<reference evidence="6 7" key="1">
    <citation type="submission" date="2021-06" db="EMBL/GenBank/DDBJ databases">
        <authorList>
            <person name="Grouzdev D.S."/>
            <person name="Koziaeva V."/>
        </authorList>
    </citation>
    <scope>NUCLEOTIDE SEQUENCE [LARGE SCALE GENOMIC DNA]</scope>
    <source>
        <strain evidence="6 7">22</strain>
    </source>
</reference>
<dbReference type="PROSITE" id="PS50850">
    <property type="entry name" value="MFS"/>
    <property type="match status" value="1"/>
</dbReference>
<feature type="domain" description="Major facilitator superfamily (MFS) profile" evidence="5">
    <location>
        <begin position="226"/>
        <end position="410"/>
    </location>
</feature>
<keyword evidence="2 4" id="KW-1133">Transmembrane helix</keyword>
<accession>A0A947D225</accession>
<keyword evidence="3 4" id="KW-0472">Membrane</keyword>
<feature type="transmembrane region" description="Helical" evidence="4">
    <location>
        <begin position="266"/>
        <end position="285"/>
    </location>
</feature>
<feature type="transmembrane region" description="Helical" evidence="4">
    <location>
        <begin position="150"/>
        <end position="169"/>
    </location>
</feature>
<sequence length="410" mass="42353">MSHAGTSPSFADEATDALARERGNVIRLTVAQALAGANAVVVYATGAIIGNMLAPSPALATLPISVFVIGMAACTLPAGRIAQRYGRRVAFLSGTGCGVLVGLLSALAVILGSFWLFCCATFFGGAYAAVVLSFRFAATDGVAPARRPRALSFVMAGGVFAGVLGPQLVTHTMNLWPPFLFAATYLAQAAVAALSALVLMGVRLPAPTPGEVAGGRPLGEIARQPRFVTAVVCGVVSYLLMNFIMTAAPLAMRLCGLSQEDANLGLQWHVIAMYAPSFFTGPLISRFGAPRVVAAGLALTAVAAMVGLAGIDVAHFWLSLILLGLGWNFGFIGASALVLECHRPEEKTRVQSLNDFVVFGTMAIGSLSSGGLLTIYGWDTVLWVSFLPLAVAVGALLATGWRKPAAAALG</sequence>
<gene>
    <name evidence="6" type="ORF">KL771_01785</name>
</gene>
<dbReference type="PANTHER" id="PTHR23534:SF1">
    <property type="entry name" value="MAJOR FACILITATOR SUPERFAMILY PROTEIN"/>
    <property type="match status" value="1"/>
</dbReference>
<feature type="transmembrane region" description="Helical" evidence="4">
    <location>
        <begin position="114"/>
        <end position="138"/>
    </location>
</feature>
<evidence type="ECO:0000313" key="6">
    <source>
        <dbReference type="EMBL" id="MBT9288161.1"/>
    </source>
</evidence>
<dbReference type="GO" id="GO:0022857">
    <property type="term" value="F:transmembrane transporter activity"/>
    <property type="evidence" value="ECO:0007669"/>
    <property type="project" value="InterPro"/>
</dbReference>
<dbReference type="RefSeq" id="WP_261966849.1">
    <property type="nucleotide sequence ID" value="NZ_JAHHZF010000001.1"/>
</dbReference>
<feature type="transmembrane region" description="Helical" evidence="4">
    <location>
        <begin position="181"/>
        <end position="206"/>
    </location>
</feature>
<feature type="transmembrane region" description="Helical" evidence="4">
    <location>
        <begin position="382"/>
        <end position="401"/>
    </location>
</feature>
<dbReference type="EMBL" id="JAHHZF010000001">
    <property type="protein sequence ID" value="MBT9288161.1"/>
    <property type="molecule type" value="Genomic_DNA"/>
</dbReference>
<dbReference type="PANTHER" id="PTHR23534">
    <property type="entry name" value="MFS PERMEASE"/>
    <property type="match status" value="1"/>
</dbReference>
<feature type="transmembrane region" description="Helical" evidence="4">
    <location>
        <begin position="89"/>
        <end position="108"/>
    </location>
</feature>
<feature type="transmembrane region" description="Helical" evidence="4">
    <location>
        <begin position="227"/>
        <end position="246"/>
    </location>
</feature>
<proteinExistence type="predicted"/>
<dbReference type="InterPro" id="IPR011701">
    <property type="entry name" value="MFS"/>
</dbReference>
<feature type="transmembrane region" description="Helical" evidence="4">
    <location>
        <begin position="58"/>
        <end position="77"/>
    </location>
</feature>
<keyword evidence="1 4" id="KW-0812">Transmembrane</keyword>
<feature type="transmembrane region" description="Helical" evidence="4">
    <location>
        <begin position="317"/>
        <end position="341"/>
    </location>
</feature>
<dbReference type="SUPFAM" id="SSF103473">
    <property type="entry name" value="MFS general substrate transporter"/>
    <property type="match status" value="1"/>
</dbReference>
<protein>
    <submittedName>
        <fullName evidence="6">MFS transporter</fullName>
    </submittedName>
</protein>
<keyword evidence="7" id="KW-1185">Reference proteome</keyword>
<dbReference type="Pfam" id="PF07690">
    <property type="entry name" value="MFS_1"/>
    <property type="match status" value="1"/>
</dbReference>
<organism evidence="6 7">
    <name type="scientific">Prosthecodimorpha staleyi</name>
    <dbReference type="NCBI Taxonomy" id="2840188"/>
    <lineage>
        <taxon>Bacteria</taxon>
        <taxon>Pseudomonadati</taxon>
        <taxon>Pseudomonadota</taxon>
        <taxon>Alphaproteobacteria</taxon>
        <taxon>Hyphomicrobiales</taxon>
        <taxon>Ancalomicrobiaceae</taxon>
        <taxon>Prosthecodimorpha</taxon>
    </lineage>
</organism>
<feature type="transmembrane region" description="Helical" evidence="4">
    <location>
        <begin position="292"/>
        <end position="311"/>
    </location>
</feature>
<dbReference type="AlphaFoldDB" id="A0A947D225"/>
<evidence type="ECO:0000256" key="4">
    <source>
        <dbReference type="SAM" id="Phobius"/>
    </source>
</evidence>
<feature type="transmembrane region" description="Helical" evidence="4">
    <location>
        <begin position="30"/>
        <end position="52"/>
    </location>
</feature>
<dbReference type="InterPro" id="IPR020846">
    <property type="entry name" value="MFS_dom"/>
</dbReference>
<evidence type="ECO:0000256" key="1">
    <source>
        <dbReference type="ARBA" id="ARBA00022692"/>
    </source>
</evidence>
<name>A0A947D225_9HYPH</name>
<dbReference type="Gene3D" id="1.20.1250.20">
    <property type="entry name" value="MFS general substrate transporter like domains"/>
    <property type="match status" value="1"/>
</dbReference>
<feature type="transmembrane region" description="Helical" evidence="4">
    <location>
        <begin position="353"/>
        <end position="376"/>
    </location>
</feature>
<evidence type="ECO:0000313" key="7">
    <source>
        <dbReference type="Proteomes" id="UP000766595"/>
    </source>
</evidence>
<dbReference type="InterPro" id="IPR036259">
    <property type="entry name" value="MFS_trans_sf"/>
</dbReference>
<comment type="caution">
    <text evidence="6">The sequence shown here is derived from an EMBL/GenBank/DDBJ whole genome shotgun (WGS) entry which is preliminary data.</text>
</comment>
<evidence type="ECO:0000256" key="2">
    <source>
        <dbReference type="ARBA" id="ARBA00022989"/>
    </source>
</evidence>
<dbReference type="Proteomes" id="UP000766595">
    <property type="component" value="Unassembled WGS sequence"/>
</dbReference>
<evidence type="ECO:0000256" key="3">
    <source>
        <dbReference type="ARBA" id="ARBA00023136"/>
    </source>
</evidence>
<evidence type="ECO:0000259" key="5">
    <source>
        <dbReference type="PROSITE" id="PS50850"/>
    </source>
</evidence>